<dbReference type="Pfam" id="PF00155">
    <property type="entry name" value="Aminotran_1_2"/>
    <property type="match status" value="1"/>
</dbReference>
<gene>
    <name evidence="4" type="ORF">NE237_016783</name>
</gene>
<evidence type="ECO:0000313" key="4">
    <source>
        <dbReference type="EMBL" id="KAJ4964934.1"/>
    </source>
</evidence>
<dbReference type="OrthoDB" id="7042322at2759"/>
<dbReference type="AlphaFoldDB" id="A0A9Q0HFG0"/>
<dbReference type="GO" id="GO:0030170">
    <property type="term" value="F:pyridoxal phosphate binding"/>
    <property type="evidence" value="ECO:0007669"/>
    <property type="project" value="InterPro"/>
</dbReference>
<organism evidence="4 5">
    <name type="scientific">Protea cynaroides</name>
    <dbReference type="NCBI Taxonomy" id="273540"/>
    <lineage>
        <taxon>Eukaryota</taxon>
        <taxon>Viridiplantae</taxon>
        <taxon>Streptophyta</taxon>
        <taxon>Embryophyta</taxon>
        <taxon>Tracheophyta</taxon>
        <taxon>Spermatophyta</taxon>
        <taxon>Magnoliopsida</taxon>
        <taxon>Proteales</taxon>
        <taxon>Proteaceae</taxon>
        <taxon>Protea</taxon>
    </lineage>
</organism>
<dbReference type="InterPro" id="IPR004839">
    <property type="entry name" value="Aminotransferase_I/II_large"/>
</dbReference>
<dbReference type="PANTHER" id="PTHR45744">
    <property type="entry name" value="TYROSINE AMINOTRANSFERASE"/>
    <property type="match status" value="1"/>
</dbReference>
<evidence type="ECO:0000313" key="5">
    <source>
        <dbReference type="Proteomes" id="UP001141806"/>
    </source>
</evidence>
<dbReference type="GO" id="GO:0006572">
    <property type="term" value="P:L-tyrosine catabolic process"/>
    <property type="evidence" value="ECO:0007669"/>
    <property type="project" value="TreeGrafter"/>
</dbReference>
<dbReference type="PANTHER" id="PTHR45744:SF11">
    <property type="entry name" value="TYROSINE AMINOTRANSFERASE"/>
    <property type="match status" value="1"/>
</dbReference>
<feature type="chain" id="PRO_5040509041" description="Aminotransferase class I/classII large domain-containing protein" evidence="2">
    <location>
        <begin position="23"/>
        <end position="172"/>
    </location>
</feature>
<dbReference type="GO" id="GO:0004838">
    <property type="term" value="F:L-tyrosine-2-oxoglutarate transaminase activity"/>
    <property type="evidence" value="ECO:0007669"/>
    <property type="project" value="TreeGrafter"/>
</dbReference>
<keyword evidence="1" id="KW-0812">Transmembrane</keyword>
<sequence>MSFSILFLFSVEFLLSLNKAIAEYLSVNLPYKLSPDDVNLTIYCVQAIEVVISMLAQPRGNILLPRPGYTYYEGRAAFSHLEVRHFDLLPDKGWKINLDAVEALANENTIAMVIVSPGSPCGNVFTYWFRLFHLAYDLAPLALISRFCVFADFLVVFWLFLDLTKYLILKVH</sequence>
<evidence type="ECO:0000259" key="3">
    <source>
        <dbReference type="Pfam" id="PF00155"/>
    </source>
</evidence>
<dbReference type="Proteomes" id="UP001141806">
    <property type="component" value="Unassembled WGS sequence"/>
</dbReference>
<feature type="domain" description="Aminotransferase class I/classII large" evidence="3">
    <location>
        <begin position="12"/>
        <end position="126"/>
    </location>
</feature>
<comment type="caution">
    <text evidence="4">The sequence shown here is derived from an EMBL/GenBank/DDBJ whole genome shotgun (WGS) entry which is preliminary data.</text>
</comment>
<dbReference type="SUPFAM" id="SSF53383">
    <property type="entry name" value="PLP-dependent transferases"/>
    <property type="match status" value="1"/>
</dbReference>
<evidence type="ECO:0000256" key="2">
    <source>
        <dbReference type="SAM" id="SignalP"/>
    </source>
</evidence>
<keyword evidence="1" id="KW-1133">Transmembrane helix</keyword>
<accession>A0A9Q0HFG0</accession>
<keyword evidence="2" id="KW-0732">Signal</keyword>
<evidence type="ECO:0000256" key="1">
    <source>
        <dbReference type="SAM" id="Phobius"/>
    </source>
</evidence>
<proteinExistence type="predicted"/>
<name>A0A9Q0HFG0_9MAGN</name>
<feature type="signal peptide" evidence="2">
    <location>
        <begin position="1"/>
        <end position="22"/>
    </location>
</feature>
<keyword evidence="5" id="KW-1185">Reference proteome</keyword>
<dbReference type="EMBL" id="JAMYWD010000007">
    <property type="protein sequence ID" value="KAJ4964934.1"/>
    <property type="molecule type" value="Genomic_DNA"/>
</dbReference>
<reference evidence="4" key="1">
    <citation type="journal article" date="2023" name="Plant J.">
        <title>The genome of the king protea, Protea cynaroides.</title>
        <authorList>
            <person name="Chang J."/>
            <person name="Duong T.A."/>
            <person name="Schoeman C."/>
            <person name="Ma X."/>
            <person name="Roodt D."/>
            <person name="Barker N."/>
            <person name="Li Z."/>
            <person name="Van de Peer Y."/>
            <person name="Mizrachi E."/>
        </authorList>
    </citation>
    <scope>NUCLEOTIDE SEQUENCE</scope>
    <source>
        <tissue evidence="4">Young leaves</tissue>
    </source>
</reference>
<dbReference type="InterPro" id="IPR015421">
    <property type="entry name" value="PyrdxlP-dep_Trfase_major"/>
</dbReference>
<keyword evidence="1" id="KW-0472">Membrane</keyword>
<protein>
    <recommendedName>
        <fullName evidence="3">Aminotransferase class I/classII large domain-containing protein</fullName>
    </recommendedName>
</protein>
<dbReference type="Gene3D" id="3.40.640.10">
    <property type="entry name" value="Type I PLP-dependent aspartate aminotransferase-like (Major domain)"/>
    <property type="match status" value="1"/>
</dbReference>
<feature type="transmembrane region" description="Helical" evidence="1">
    <location>
        <begin position="138"/>
        <end position="161"/>
    </location>
</feature>
<dbReference type="InterPro" id="IPR015424">
    <property type="entry name" value="PyrdxlP-dep_Trfase"/>
</dbReference>